<dbReference type="GO" id="GO:0005737">
    <property type="term" value="C:cytoplasm"/>
    <property type="evidence" value="ECO:0007669"/>
    <property type="project" value="UniProtKB-SubCell"/>
</dbReference>
<dbReference type="Pfam" id="PF01774">
    <property type="entry name" value="UreD"/>
    <property type="match status" value="1"/>
</dbReference>
<dbReference type="PANTHER" id="PTHR33643:SF1">
    <property type="entry name" value="UREASE ACCESSORY PROTEIN D"/>
    <property type="match status" value="1"/>
</dbReference>
<dbReference type="GO" id="GO:0016151">
    <property type="term" value="F:nickel cation binding"/>
    <property type="evidence" value="ECO:0007669"/>
    <property type="project" value="UniProtKB-UniRule"/>
</dbReference>
<evidence type="ECO:0000256" key="1">
    <source>
        <dbReference type="ARBA" id="ARBA00007177"/>
    </source>
</evidence>
<evidence type="ECO:0000313" key="5">
    <source>
        <dbReference type="Proteomes" id="UP000824109"/>
    </source>
</evidence>
<dbReference type="EMBL" id="DVNB01000111">
    <property type="protein sequence ID" value="HIU58308.1"/>
    <property type="molecule type" value="Genomic_DNA"/>
</dbReference>
<comment type="similarity">
    <text evidence="1 3">Belongs to the UreD family.</text>
</comment>
<comment type="caution">
    <text evidence="4">The sequence shown here is derived from an EMBL/GenBank/DDBJ whole genome shotgun (WGS) entry which is preliminary data.</text>
</comment>
<reference evidence="4" key="1">
    <citation type="submission" date="2020-10" db="EMBL/GenBank/DDBJ databases">
        <authorList>
            <person name="Gilroy R."/>
        </authorList>
    </citation>
    <scope>NUCLEOTIDE SEQUENCE</scope>
    <source>
        <strain evidence="4">USAMLcec3-3695</strain>
    </source>
</reference>
<dbReference type="InterPro" id="IPR002669">
    <property type="entry name" value="UreD"/>
</dbReference>
<keyword evidence="2 3" id="KW-0143">Chaperone</keyword>
<gene>
    <name evidence="3" type="primary">ureD</name>
    <name evidence="4" type="ORF">IAA61_10940</name>
</gene>
<dbReference type="AlphaFoldDB" id="A0A9D1ME22"/>
<reference evidence="4" key="2">
    <citation type="journal article" date="2021" name="PeerJ">
        <title>Extensive microbial diversity within the chicken gut microbiome revealed by metagenomics and culture.</title>
        <authorList>
            <person name="Gilroy R."/>
            <person name="Ravi A."/>
            <person name="Getino M."/>
            <person name="Pursley I."/>
            <person name="Horton D.L."/>
            <person name="Alikhan N.F."/>
            <person name="Baker D."/>
            <person name="Gharbi K."/>
            <person name="Hall N."/>
            <person name="Watson M."/>
            <person name="Adriaenssens E.M."/>
            <person name="Foster-Nyarko E."/>
            <person name="Jarju S."/>
            <person name="Secka A."/>
            <person name="Antonio M."/>
            <person name="Oren A."/>
            <person name="Chaudhuri R.R."/>
            <person name="La Ragione R."/>
            <person name="Hildebrand F."/>
            <person name="Pallen M.J."/>
        </authorList>
    </citation>
    <scope>NUCLEOTIDE SEQUENCE</scope>
    <source>
        <strain evidence="4">USAMLcec3-3695</strain>
    </source>
</reference>
<organism evidence="4 5">
    <name type="scientific">Candidatus Ornithomonoglobus merdipullorum</name>
    <dbReference type="NCBI Taxonomy" id="2840895"/>
    <lineage>
        <taxon>Bacteria</taxon>
        <taxon>Bacillati</taxon>
        <taxon>Bacillota</taxon>
        <taxon>Clostridia</taxon>
        <taxon>Candidatus Ornithomonoglobus</taxon>
    </lineage>
</organism>
<evidence type="ECO:0000256" key="3">
    <source>
        <dbReference type="HAMAP-Rule" id="MF_01384"/>
    </source>
</evidence>
<comment type="subunit">
    <text evidence="3">UreD, UreF and UreG form a complex that acts as a GTP-hydrolysis-dependent molecular chaperone, activating the urease apoprotein by helping to assemble the nickel containing metallocenter of UreC. The UreE protein probably delivers the nickel.</text>
</comment>
<dbReference type="Proteomes" id="UP000824109">
    <property type="component" value="Unassembled WGS sequence"/>
</dbReference>
<sequence length="249" mass="27283">MGSLYLSTRRGAAGTEIDNVRFTAPFKLTSPFYIGTTAEIMIMQASAGLLKGDEHEIEISVSPGTSAVITEQSYTKIFKTDDGYASKRVRISVGKDAVLYYLPCPSIPFSGSSFSSLTEIELAPGSRLMFWDILAGGRVGMDELFRFNRYCSSTRVRLNGKLVYADSSRLVPAEHDLSSIGCLEGCTHMGTAYFYGFENDFEFNETDGIISAYTKPAEGILVRALADSGDKLTAYFKSLLPHSEILPHI</sequence>
<name>A0A9D1ME22_9FIRM</name>
<comment type="subcellular location">
    <subcellularLocation>
        <location evidence="3">Cytoplasm</location>
    </subcellularLocation>
</comment>
<evidence type="ECO:0000256" key="2">
    <source>
        <dbReference type="ARBA" id="ARBA00023186"/>
    </source>
</evidence>
<keyword evidence="3" id="KW-0963">Cytoplasm</keyword>
<accession>A0A9D1ME22</accession>
<proteinExistence type="inferred from homology"/>
<comment type="function">
    <text evidence="3">Required for maturation of urease via the functional incorporation of the urease nickel metallocenter.</text>
</comment>
<protein>
    <recommendedName>
        <fullName evidence="3">Urease accessory protein UreD</fullName>
    </recommendedName>
</protein>
<keyword evidence="3" id="KW-0996">Nickel insertion</keyword>
<dbReference type="HAMAP" id="MF_01384">
    <property type="entry name" value="UreD"/>
    <property type="match status" value="1"/>
</dbReference>
<evidence type="ECO:0000313" key="4">
    <source>
        <dbReference type="EMBL" id="HIU58308.1"/>
    </source>
</evidence>
<dbReference type="PANTHER" id="PTHR33643">
    <property type="entry name" value="UREASE ACCESSORY PROTEIN D"/>
    <property type="match status" value="1"/>
</dbReference>